<dbReference type="InterPro" id="IPR010262">
    <property type="entry name" value="Arylsulfotransferase_bact"/>
</dbReference>
<dbReference type="GO" id="GO:0004062">
    <property type="term" value="F:aryl sulfotransferase activity"/>
    <property type="evidence" value="ECO:0007669"/>
    <property type="project" value="InterPro"/>
</dbReference>
<evidence type="ECO:0000313" key="1">
    <source>
        <dbReference type="EMBL" id="KAJ8613513.1"/>
    </source>
</evidence>
<reference evidence="1" key="1">
    <citation type="submission" date="2023-01" db="EMBL/GenBank/DDBJ databases">
        <title>Metagenome sequencing of chrysophaentin producing Chrysophaeum taylorii.</title>
        <authorList>
            <person name="Davison J."/>
            <person name="Bewley C."/>
        </authorList>
    </citation>
    <scope>NUCLEOTIDE SEQUENCE</scope>
    <source>
        <strain evidence="1">NIES-1699</strain>
    </source>
</reference>
<dbReference type="AlphaFoldDB" id="A0AAD7XRM6"/>
<proteinExistence type="predicted"/>
<dbReference type="Pfam" id="PF05935">
    <property type="entry name" value="Arylsulfotrans"/>
    <property type="match status" value="1"/>
</dbReference>
<comment type="caution">
    <text evidence="1">The sequence shown here is derived from an EMBL/GenBank/DDBJ whole genome shotgun (WGS) entry which is preliminary data.</text>
</comment>
<gene>
    <name evidence="1" type="ORF">CTAYLR_002196</name>
</gene>
<dbReference type="InterPro" id="IPR053143">
    <property type="entry name" value="Arylsulfate_ST"/>
</dbReference>
<sequence>MDEREAIVIARSSVVVGPEMEERTVGAVFLREELASPGLTLFSAHKSTYLIDLDGRVVHEWRSSRRIFVAYLLESGNLVRDGNEVELAPQFQTGGAAGYVEVVTWTNQVVWWWSAEPRSERLSHHDVEPISDGRVLVLCWERVRRDRCVSEGRLPELLPDGELWDNLVVELSPPYESFEGVTLDNAPKSSRPWDLLRATETWRFSQFDRLVQDVDPTKKNYGDVSQRLDAYDVNLAPVGGKARARNSVKPGQTMSTGLAVFDPDWKLGKTGEKDWLHANSVSYDDERALVLISYCVPSEVVIVSRRTGDIVFRFGNPFACRRGDVYDDRVLYLQHSAQFVSSTPLRFALFNNGCAPKRQWSTIDEFEIKADDLGAELPAAKKKPSTQVETRCDLVWRHGKPVGHAGSFYAHHSSGIHRCPNGNTLVCLGPQGILFEVTSDHQEVWRYISPVEIRLAAEAPAFCRQGDHRGPGSFSLFFARRYAPDYPAFRNRILTPGPHLEAS</sequence>
<name>A0AAD7XRM6_9STRA</name>
<keyword evidence="2" id="KW-1185">Reference proteome</keyword>
<evidence type="ECO:0000313" key="2">
    <source>
        <dbReference type="Proteomes" id="UP001230188"/>
    </source>
</evidence>
<dbReference type="EMBL" id="JAQMWT010000028">
    <property type="protein sequence ID" value="KAJ8613513.1"/>
    <property type="molecule type" value="Genomic_DNA"/>
</dbReference>
<accession>A0AAD7XRM6</accession>
<dbReference type="PANTHER" id="PTHR35340">
    <property type="entry name" value="PQQ ENZYME REPEAT PROTEIN-RELATED"/>
    <property type="match status" value="1"/>
</dbReference>
<dbReference type="PANTHER" id="PTHR35340:SF5">
    <property type="entry name" value="ASST-DOMAIN-CONTAINING PROTEIN"/>
    <property type="match status" value="1"/>
</dbReference>
<dbReference type="Proteomes" id="UP001230188">
    <property type="component" value="Unassembled WGS sequence"/>
</dbReference>
<organism evidence="1 2">
    <name type="scientific">Chrysophaeum taylorii</name>
    <dbReference type="NCBI Taxonomy" id="2483200"/>
    <lineage>
        <taxon>Eukaryota</taxon>
        <taxon>Sar</taxon>
        <taxon>Stramenopiles</taxon>
        <taxon>Ochrophyta</taxon>
        <taxon>Pelagophyceae</taxon>
        <taxon>Pelagomonadales</taxon>
        <taxon>Pelagomonadaceae</taxon>
        <taxon>Chrysophaeum</taxon>
    </lineage>
</organism>
<protein>
    <submittedName>
        <fullName evidence="1">Uncharacterized protein</fullName>
    </submittedName>
</protein>